<comment type="pathway">
    <text evidence="1">Protein modification; protein glycosylation.</text>
</comment>
<dbReference type="RefSeq" id="WP_131974123.1">
    <property type="nucleotide sequence ID" value="NZ_SLYB01000001.1"/>
</dbReference>
<dbReference type="AlphaFoldDB" id="A0A4R2T5E5"/>
<accession>A0A4R2T5E5</accession>
<gene>
    <name evidence="6" type="ORF">EDC44_10111</name>
</gene>
<sequence length="624" mass="71013">MQISIGKKQPKQNYSASLINFERAVSNQDRQVAGRELVAILQSLEVNGGSIQQIEMDIPRSLTLVAHEDERYFCTRLAVAVSDFFRMPELVFSDAGAIDLLTYQRRLAQVFASSPFLNADHVLRSFDIDLSDHQSQVAVKKGLLQKFCILYFPESNIPLNFELLWQLSPELCISLCFALQSDRFIGTTAAFRKRHILLKWLPTKLSKIKNLNGLNERILHDVYMRCSYDTAAEKHRIKEGINGIIRRHLLENGWQDRNIAPIGYIKGKPIMMVYLEHFHATHSIFRTHSTSLRAAWEQFFLIGFGGSTVDQQGKAVFDIFYPLDTIPLPNNKLKQIRHFCEQYKPAVFYMPSIGMDLTSVFLSNTRLAPIQAVALGHPATTHSPFIDYVIVEDDYVGSEQCFSESLIRLPKDALPYIPSANAPKTVEYCLREEPEMVRIGIASHIMKLNPQFLEACRQIRDKAKVKIHFHFALGASKGIVHIYVERFLKSYLGNDVTAHSHLPYQQYLDVLHQCDMLINPFPFGNTNGIIDMVTLGLVGICKTGPEVHEHIDEGLFKRLGLPDWLIASSVEEYIERAIRLAENHKERLILRRHIIENNGLQTLFTGDPSPMGKVLLEKVKALGM</sequence>
<feature type="domain" description="HMW1C N-terminal" evidence="4">
    <location>
        <begin position="17"/>
        <end position="157"/>
    </location>
</feature>
<protein>
    <recommendedName>
        <fullName evidence="8">Adhesin</fullName>
    </recommendedName>
</protein>
<comment type="caution">
    <text evidence="6">The sequence shown here is derived from an EMBL/GenBank/DDBJ whole genome shotgun (WGS) entry which is preliminary data.</text>
</comment>
<feature type="domain" description="HMW1" evidence="5">
    <location>
        <begin position="164"/>
        <end position="249"/>
    </location>
</feature>
<dbReference type="Pfam" id="PF18254">
    <property type="entry name" value="HMw1_D2"/>
    <property type="match status" value="1"/>
</dbReference>
<dbReference type="InterPro" id="IPR040542">
    <property type="entry name" value="HMW1_D2"/>
</dbReference>
<organism evidence="6 7">
    <name type="scientific">Cricetibacter osteomyelitidis</name>
    <dbReference type="NCBI Taxonomy" id="1521931"/>
    <lineage>
        <taxon>Bacteria</taxon>
        <taxon>Pseudomonadati</taxon>
        <taxon>Pseudomonadota</taxon>
        <taxon>Gammaproteobacteria</taxon>
        <taxon>Pasteurellales</taxon>
        <taxon>Pasteurellaceae</taxon>
        <taxon>Cricetibacter</taxon>
    </lineage>
</organism>
<evidence type="ECO:0000313" key="7">
    <source>
        <dbReference type="Proteomes" id="UP000295763"/>
    </source>
</evidence>
<dbReference type="Gene3D" id="3.40.50.2000">
    <property type="entry name" value="Glycogen Phosphorylase B"/>
    <property type="match status" value="1"/>
</dbReference>
<evidence type="ECO:0000259" key="4">
    <source>
        <dbReference type="Pfam" id="PF18071"/>
    </source>
</evidence>
<reference evidence="6 7" key="1">
    <citation type="submission" date="2019-03" db="EMBL/GenBank/DDBJ databases">
        <title>Genomic Encyclopedia of Type Strains, Phase IV (KMG-IV): sequencing the most valuable type-strain genomes for metagenomic binning, comparative biology and taxonomic classification.</title>
        <authorList>
            <person name="Goeker M."/>
        </authorList>
    </citation>
    <scope>NUCLEOTIDE SEQUENCE [LARGE SCALE GENOMIC DNA]</scope>
    <source>
        <strain evidence="6 7">DSM 28404</strain>
    </source>
</reference>
<dbReference type="GO" id="GO:0016757">
    <property type="term" value="F:glycosyltransferase activity"/>
    <property type="evidence" value="ECO:0007669"/>
    <property type="project" value="UniProtKB-KW"/>
</dbReference>
<dbReference type="InterPro" id="IPR051939">
    <property type="entry name" value="Glycosyltr_41/O-GlcNAc_trsf"/>
</dbReference>
<evidence type="ECO:0000256" key="3">
    <source>
        <dbReference type="ARBA" id="ARBA00022679"/>
    </source>
</evidence>
<dbReference type="PANTHER" id="PTHR44835:SF1">
    <property type="entry name" value="PROTEIN O-GLCNAC TRANSFERASE"/>
    <property type="match status" value="1"/>
</dbReference>
<dbReference type="Pfam" id="PF18071">
    <property type="entry name" value="HMW1C_N"/>
    <property type="match status" value="1"/>
</dbReference>
<keyword evidence="2" id="KW-0328">Glycosyltransferase</keyword>
<keyword evidence="7" id="KW-1185">Reference proteome</keyword>
<evidence type="ECO:0000256" key="2">
    <source>
        <dbReference type="ARBA" id="ARBA00022676"/>
    </source>
</evidence>
<evidence type="ECO:0008006" key="8">
    <source>
        <dbReference type="Google" id="ProtNLM"/>
    </source>
</evidence>
<dbReference type="EMBL" id="SLYB01000001">
    <property type="protein sequence ID" value="TCP97630.1"/>
    <property type="molecule type" value="Genomic_DNA"/>
</dbReference>
<dbReference type="InterPro" id="IPR041109">
    <property type="entry name" value="HMW1C_N"/>
</dbReference>
<dbReference type="PANTHER" id="PTHR44835">
    <property type="entry name" value="UDP-N-ACETYLGLUCOSAMINE--PEPTIDE N-ACETYLGLUCOSAMINYLTRANSFERASE SPINDLY-RELATED"/>
    <property type="match status" value="1"/>
</dbReference>
<evidence type="ECO:0000259" key="5">
    <source>
        <dbReference type="Pfam" id="PF18254"/>
    </source>
</evidence>
<dbReference type="Gene3D" id="3.40.50.11380">
    <property type="match status" value="1"/>
</dbReference>
<evidence type="ECO:0000256" key="1">
    <source>
        <dbReference type="ARBA" id="ARBA00004922"/>
    </source>
</evidence>
<keyword evidence="3" id="KW-0808">Transferase</keyword>
<dbReference type="Proteomes" id="UP000295763">
    <property type="component" value="Unassembled WGS sequence"/>
</dbReference>
<evidence type="ECO:0000313" key="6">
    <source>
        <dbReference type="EMBL" id="TCP97630.1"/>
    </source>
</evidence>
<proteinExistence type="predicted"/>
<name>A0A4R2T5E5_9PAST</name>
<dbReference type="OrthoDB" id="8608962at2"/>